<sequence>MFAKPSVHQVWVMLMVITIGSALLAESGETNVLITLLIALSVMLKGRLVVERLMELRNANPYIRFAMNFYFYMVPALIVMVYLIPDQLAQLTTL</sequence>
<dbReference type="InterPro" id="IPR005171">
    <property type="entry name" value="Cyt_c_oxidase_su4_prok"/>
</dbReference>
<evidence type="ECO:0000256" key="1">
    <source>
        <dbReference type="ARBA" id="ARBA00004651"/>
    </source>
</evidence>
<keyword evidence="4 6" id="KW-1133">Transmembrane helix</keyword>
<evidence type="ECO:0000313" key="8">
    <source>
        <dbReference type="Proteomes" id="UP000267535"/>
    </source>
</evidence>
<dbReference type="EMBL" id="RQXV01000014">
    <property type="protein sequence ID" value="RRC97051.1"/>
    <property type="molecule type" value="Genomic_DNA"/>
</dbReference>
<protein>
    <submittedName>
        <fullName evidence="7">Thiosulfate reductase</fullName>
    </submittedName>
</protein>
<feature type="transmembrane region" description="Helical" evidence="6">
    <location>
        <begin position="7"/>
        <end position="25"/>
    </location>
</feature>
<dbReference type="Pfam" id="PF03626">
    <property type="entry name" value="COX4_pro"/>
    <property type="match status" value="1"/>
</dbReference>
<dbReference type="AlphaFoldDB" id="A0A3P1SIE3"/>
<dbReference type="OrthoDB" id="6227821at2"/>
<feature type="transmembrane region" description="Helical" evidence="6">
    <location>
        <begin position="31"/>
        <end position="50"/>
    </location>
</feature>
<dbReference type="GO" id="GO:0005886">
    <property type="term" value="C:plasma membrane"/>
    <property type="evidence" value="ECO:0007669"/>
    <property type="project" value="UniProtKB-SubCell"/>
</dbReference>
<keyword evidence="8" id="KW-1185">Reference proteome</keyword>
<accession>A0A3P1SIE3</accession>
<evidence type="ECO:0000256" key="6">
    <source>
        <dbReference type="SAM" id="Phobius"/>
    </source>
</evidence>
<reference evidence="7 8" key="1">
    <citation type="submission" date="2018-11" db="EMBL/GenBank/DDBJ databases">
        <title>The draft genome sequence of Amphritea balenae JAMM 1525T.</title>
        <authorList>
            <person name="Fang Z."/>
            <person name="Zhang Y."/>
            <person name="Han X."/>
        </authorList>
    </citation>
    <scope>NUCLEOTIDE SEQUENCE [LARGE SCALE GENOMIC DNA]</scope>
    <source>
        <strain evidence="7 8">JAMM 1525</strain>
    </source>
</reference>
<evidence type="ECO:0000313" key="7">
    <source>
        <dbReference type="EMBL" id="RRC97051.1"/>
    </source>
</evidence>
<organism evidence="7 8">
    <name type="scientific">Amphritea balenae</name>
    <dbReference type="NCBI Taxonomy" id="452629"/>
    <lineage>
        <taxon>Bacteria</taxon>
        <taxon>Pseudomonadati</taxon>
        <taxon>Pseudomonadota</taxon>
        <taxon>Gammaproteobacteria</taxon>
        <taxon>Oceanospirillales</taxon>
        <taxon>Oceanospirillaceae</taxon>
        <taxon>Amphritea</taxon>
    </lineage>
</organism>
<evidence type="ECO:0000256" key="2">
    <source>
        <dbReference type="ARBA" id="ARBA00022475"/>
    </source>
</evidence>
<dbReference type="Proteomes" id="UP000267535">
    <property type="component" value="Unassembled WGS sequence"/>
</dbReference>
<proteinExistence type="predicted"/>
<gene>
    <name evidence="7" type="ORF">EHS89_19010</name>
</gene>
<comment type="caution">
    <text evidence="7">The sequence shown here is derived from an EMBL/GenBank/DDBJ whole genome shotgun (WGS) entry which is preliminary data.</text>
</comment>
<evidence type="ECO:0000256" key="4">
    <source>
        <dbReference type="ARBA" id="ARBA00022989"/>
    </source>
</evidence>
<comment type="subcellular location">
    <subcellularLocation>
        <location evidence="1">Cell membrane</location>
        <topology evidence="1">Multi-pass membrane protein</topology>
    </subcellularLocation>
</comment>
<name>A0A3P1SIE3_9GAMM</name>
<keyword evidence="5 6" id="KW-0472">Membrane</keyword>
<feature type="transmembrane region" description="Helical" evidence="6">
    <location>
        <begin position="62"/>
        <end position="84"/>
    </location>
</feature>
<evidence type="ECO:0000256" key="5">
    <source>
        <dbReference type="ARBA" id="ARBA00023136"/>
    </source>
</evidence>
<evidence type="ECO:0000256" key="3">
    <source>
        <dbReference type="ARBA" id="ARBA00022692"/>
    </source>
</evidence>
<keyword evidence="3 6" id="KW-0812">Transmembrane</keyword>
<dbReference type="RefSeq" id="WP_124927761.1">
    <property type="nucleotide sequence ID" value="NZ_BMOH01000003.1"/>
</dbReference>
<keyword evidence="2" id="KW-1003">Cell membrane</keyword>